<accession>A0A1G9ETN7</accession>
<evidence type="ECO:0000313" key="2">
    <source>
        <dbReference type="Proteomes" id="UP000242700"/>
    </source>
</evidence>
<organism evidence="1 2">
    <name type="scientific">Jeotgalicoccus aerolatus</name>
    <dbReference type="NCBI Taxonomy" id="709510"/>
    <lineage>
        <taxon>Bacteria</taxon>
        <taxon>Bacillati</taxon>
        <taxon>Bacillota</taxon>
        <taxon>Bacilli</taxon>
        <taxon>Bacillales</taxon>
        <taxon>Staphylococcaceae</taxon>
        <taxon>Jeotgalicoccus</taxon>
    </lineage>
</organism>
<dbReference type="EMBL" id="FNFI01000021">
    <property type="protein sequence ID" value="SDK79398.1"/>
    <property type="molecule type" value="Genomic_DNA"/>
</dbReference>
<dbReference type="OrthoDB" id="9808492at2"/>
<dbReference type="AlphaFoldDB" id="A0A1G9ETN7"/>
<name>A0A1G9ETN7_9STAP</name>
<protein>
    <submittedName>
        <fullName evidence="1">SIR2-like domain-containing protein</fullName>
    </submittedName>
</protein>
<dbReference type="Pfam" id="PF13289">
    <property type="entry name" value="SIR2_2"/>
    <property type="match status" value="1"/>
</dbReference>
<proteinExistence type="predicted"/>
<dbReference type="Proteomes" id="UP000242700">
    <property type="component" value="Unassembled WGS sequence"/>
</dbReference>
<sequence length="332" mass="38415">MSGEQKEDLIKDLRNLAITKQLNFLIGSGASLPAIPLMSMIKEDDDEVRNEKLAEKTKDISKELIEKELGQHTSITLENYVDFISIVIDLLNLSNSRQTPRTINLFTTNYDLFIEKAADTVLQSYRFIFNDGASGYFNRKLESANYNRTVSYRGLNDNYTNEIPSLSLIKPHGSMNWEGSDDSILIRNHVVDSAYIVKPTGYEEKETFLSNHFHEMLRIFQLELDKPQSVLFIIGFSFQDKHIAKMVKRAIQNPELMIYVFGFQESDRKTYLDHLRFTDERKNFKILTPKNFGDEFKTEHINEDGVAWHSFTLKNFTNVLKGTSLEDIKNDK</sequence>
<reference evidence="2" key="1">
    <citation type="submission" date="2016-10" db="EMBL/GenBank/DDBJ databases">
        <authorList>
            <person name="Varghese N."/>
            <person name="Submissions S."/>
        </authorList>
    </citation>
    <scope>NUCLEOTIDE SEQUENCE [LARGE SCALE GENOMIC DNA]</scope>
    <source>
        <strain evidence="2">CGMCC 1.8911</strain>
    </source>
</reference>
<evidence type="ECO:0000313" key="1">
    <source>
        <dbReference type="EMBL" id="SDK79398.1"/>
    </source>
</evidence>
<gene>
    <name evidence="1" type="ORF">SAMN05216187_1218</name>
</gene>
<dbReference type="RefSeq" id="WP_092600239.1">
    <property type="nucleotide sequence ID" value="NZ_FNFI01000021.1"/>
</dbReference>
<dbReference type="STRING" id="586411.SAMN05216187_1218"/>